<dbReference type="EMBL" id="JACHHW010000003">
    <property type="protein sequence ID" value="MBB5187111.1"/>
    <property type="molecule type" value="Genomic_DNA"/>
</dbReference>
<sequence length="187" mass="21590">MDKPHRNKKIIKDVSLGIRHPRYPVTNVYAVMPSDLIVRYKTGEIIAIAVKPENQLSKKRVKEKLAIEKAFWEVNNTKWSVLTDTKLRIQPVKTLHKLHSFWKLDEALIPIAHLWVRAFCALLIENPQVRASSLIREAAKMTGIEENQGDRIFRYSLWHKHLLMDWNQPLLLNKSAATLGLKSNVVG</sequence>
<dbReference type="SUPFAM" id="SSF52980">
    <property type="entry name" value="Restriction endonuclease-like"/>
    <property type="match status" value="1"/>
</dbReference>
<evidence type="ECO:0000313" key="2">
    <source>
        <dbReference type="EMBL" id="MBB5187111.1"/>
    </source>
</evidence>
<proteinExistence type="predicted"/>
<dbReference type="Gene3D" id="3.40.1350.10">
    <property type="match status" value="1"/>
</dbReference>
<name>A0A840R3Y8_9GAMM</name>
<gene>
    <name evidence="2" type="ORF">HNQ57_001374</name>
</gene>
<evidence type="ECO:0000259" key="1">
    <source>
        <dbReference type="Pfam" id="PF08722"/>
    </source>
</evidence>
<reference evidence="2 3" key="1">
    <citation type="submission" date="2020-08" db="EMBL/GenBank/DDBJ databases">
        <title>Genomic Encyclopedia of Type Strains, Phase IV (KMG-IV): sequencing the most valuable type-strain genomes for metagenomic binning, comparative biology and taxonomic classification.</title>
        <authorList>
            <person name="Goeker M."/>
        </authorList>
    </citation>
    <scope>NUCLEOTIDE SEQUENCE [LARGE SCALE GENOMIC DNA]</scope>
    <source>
        <strain evidence="2 3">DSM 25701</strain>
    </source>
</reference>
<dbReference type="Pfam" id="PF08722">
    <property type="entry name" value="Tn7_TnsA-like_N"/>
    <property type="match status" value="1"/>
</dbReference>
<keyword evidence="3" id="KW-1185">Reference proteome</keyword>
<dbReference type="RefSeq" id="WP_184461836.1">
    <property type="nucleotide sequence ID" value="NZ_JACHHW010000003.1"/>
</dbReference>
<feature type="domain" description="TnsA endonuclease N-terminal" evidence="1">
    <location>
        <begin position="28"/>
        <end position="84"/>
    </location>
</feature>
<dbReference type="AlphaFoldDB" id="A0A840R3Y8"/>
<dbReference type="InterPro" id="IPR011335">
    <property type="entry name" value="Restrct_endonuc-II-like"/>
</dbReference>
<dbReference type="InterPro" id="IPR011856">
    <property type="entry name" value="tRNA_endonuc-like_dom_sf"/>
</dbReference>
<organism evidence="2 3">
    <name type="scientific">Zhongshania antarctica</name>
    <dbReference type="NCBI Taxonomy" id="641702"/>
    <lineage>
        <taxon>Bacteria</taxon>
        <taxon>Pseudomonadati</taxon>
        <taxon>Pseudomonadota</taxon>
        <taxon>Gammaproteobacteria</taxon>
        <taxon>Cellvibrionales</taxon>
        <taxon>Spongiibacteraceae</taxon>
        <taxon>Zhongshania</taxon>
    </lineage>
</organism>
<comment type="caution">
    <text evidence="2">The sequence shown here is derived from an EMBL/GenBank/DDBJ whole genome shotgun (WGS) entry which is preliminary data.</text>
</comment>
<evidence type="ECO:0000313" key="3">
    <source>
        <dbReference type="Proteomes" id="UP000536640"/>
    </source>
</evidence>
<dbReference type="Proteomes" id="UP000536640">
    <property type="component" value="Unassembled WGS sequence"/>
</dbReference>
<protein>
    <recommendedName>
        <fullName evidence="1">TnsA endonuclease N-terminal domain-containing protein</fullName>
    </recommendedName>
</protein>
<dbReference type="GO" id="GO:0003676">
    <property type="term" value="F:nucleic acid binding"/>
    <property type="evidence" value="ECO:0007669"/>
    <property type="project" value="InterPro"/>
</dbReference>
<dbReference type="InterPro" id="IPR014833">
    <property type="entry name" value="TnsA_N"/>
</dbReference>
<accession>A0A840R3Y8</accession>